<dbReference type="EMBL" id="LJYG01000090">
    <property type="protein sequence ID" value="KRQ09136.1"/>
    <property type="molecule type" value="Genomic_DNA"/>
</dbReference>
<organism evidence="1 2">
    <name type="scientific">Bradyrhizobium manausense</name>
    <dbReference type="NCBI Taxonomy" id="989370"/>
    <lineage>
        <taxon>Bacteria</taxon>
        <taxon>Pseudomonadati</taxon>
        <taxon>Pseudomonadota</taxon>
        <taxon>Alphaproteobacteria</taxon>
        <taxon>Hyphomicrobiales</taxon>
        <taxon>Nitrobacteraceae</taxon>
        <taxon>Bradyrhizobium</taxon>
    </lineage>
</organism>
<name>A0A0R3DGW2_9BRAD</name>
<comment type="caution">
    <text evidence="1">The sequence shown here is derived from an EMBL/GenBank/DDBJ whole genome shotgun (WGS) entry which is preliminary data.</text>
</comment>
<reference evidence="1 2" key="1">
    <citation type="submission" date="2015-09" db="EMBL/GenBank/DDBJ databases">
        <title>Draft Genome Sequence of Bradyrhizobium manausense Strain BR 3351T, a Novel Symbiotic Nitrogen-Fixing Alphaproteobacterium Isolated from Brazilian Amazon Rain Forest.</title>
        <authorList>
            <person name="De Araujo J.L."/>
            <person name="Zilli J.E."/>
        </authorList>
    </citation>
    <scope>NUCLEOTIDE SEQUENCE [LARGE SCALE GENOMIC DNA]</scope>
    <source>
        <strain evidence="1 2">BR3351</strain>
    </source>
</reference>
<evidence type="ECO:0000313" key="1">
    <source>
        <dbReference type="EMBL" id="KRQ09136.1"/>
    </source>
</evidence>
<dbReference type="RefSeq" id="WP_057750365.1">
    <property type="nucleotide sequence ID" value="NZ_LJYG01000090.1"/>
</dbReference>
<dbReference type="Proteomes" id="UP000051936">
    <property type="component" value="Unassembled WGS sequence"/>
</dbReference>
<dbReference type="AlphaFoldDB" id="A0A0R3DGW2"/>
<evidence type="ECO:0000313" key="2">
    <source>
        <dbReference type="Proteomes" id="UP000051936"/>
    </source>
</evidence>
<dbReference type="OrthoDB" id="8188168at2"/>
<proteinExistence type="predicted"/>
<sequence>MEATTRTDNQRHLAAEAVYLESTLLRVFGVLFCHDPKRARTRTGKVEINRGVAEKGITVRLDPEYAQPGPFAHKVAMAILRKQSRFGSPAQNRISFSQRELMKMTGRKTWGGRDSEELELALKQIRYTHVVAHFKQQDKFIEHDFSIFNEVLIERRNLPNDPITACTVVIADPIIQSLNDRHFACLNYSLIQDLSSIAAALYIRLFYHFSILYDGKHLDRVGFKKRYDDICAEWLGGITVQRYRSDILRDQLGTHLDLLVAVGFLKSYSLAPAETREGFVLSFQAGQQFAADYKTFYASRAKAEFSIELNTDNQTIGEPLEVAYLFAEKITGKKRAGISYVPTREVETAKEILTVVPMERIDAFLDFALVQARRTNFEPQTLAGIRQYINPFLATGKRQAAETARKNSQLAKEQEERLQADYGAYLRTTAAQVFDRLPDRERIPVENAARSKARPPLGGTKAFSQLLFEVERTRLVVDRYPEEFQTFEKWKEATQ</sequence>
<protein>
    <submittedName>
        <fullName evidence="1">Uncharacterized protein</fullName>
    </submittedName>
</protein>
<accession>A0A0R3DGW2</accession>
<keyword evidence="2" id="KW-1185">Reference proteome</keyword>
<gene>
    <name evidence="1" type="ORF">AOQ71_21130</name>
</gene>